<keyword evidence="7 9" id="KW-0811">Translocation</keyword>
<evidence type="ECO:0000256" key="2">
    <source>
        <dbReference type="ARBA" id="ARBA00022448"/>
    </source>
</evidence>
<evidence type="ECO:0000256" key="4">
    <source>
        <dbReference type="ARBA" id="ARBA00022692"/>
    </source>
</evidence>
<evidence type="ECO:0000256" key="5">
    <source>
        <dbReference type="ARBA" id="ARBA00022927"/>
    </source>
</evidence>
<keyword evidence="6 9" id="KW-1133">Transmembrane helix</keyword>
<evidence type="ECO:0000313" key="12">
    <source>
        <dbReference type="Proteomes" id="UP000660554"/>
    </source>
</evidence>
<feature type="region of interest" description="Disordered" evidence="10">
    <location>
        <begin position="45"/>
        <end position="84"/>
    </location>
</feature>
<evidence type="ECO:0000256" key="6">
    <source>
        <dbReference type="ARBA" id="ARBA00022989"/>
    </source>
</evidence>
<comment type="function">
    <text evidence="9">Part of the twin-arginine translocation (Tat) system that transports large folded proteins containing a characteristic twin-arginine motif in their signal peptide across membranes. TatA could form the protein-conducting channel of the Tat system.</text>
</comment>
<name>A0ABQ3NMV3_STRVG</name>
<evidence type="ECO:0000256" key="1">
    <source>
        <dbReference type="ARBA" id="ARBA00004162"/>
    </source>
</evidence>
<evidence type="ECO:0000256" key="7">
    <source>
        <dbReference type="ARBA" id="ARBA00023010"/>
    </source>
</evidence>
<evidence type="ECO:0000313" key="11">
    <source>
        <dbReference type="EMBL" id="GHI14100.1"/>
    </source>
</evidence>
<proteinExistence type="inferred from homology"/>
<protein>
    <recommendedName>
        <fullName evidence="9">Sec-independent protein translocase protein TatA</fullName>
    </recommendedName>
</protein>
<dbReference type="EMBL" id="BNDV01000008">
    <property type="protein sequence ID" value="GHI14100.1"/>
    <property type="molecule type" value="Genomic_DNA"/>
</dbReference>
<dbReference type="NCBIfam" id="TIGR01411">
    <property type="entry name" value="tatAE"/>
    <property type="match status" value="1"/>
</dbReference>
<dbReference type="InterPro" id="IPR006312">
    <property type="entry name" value="TatA/E"/>
</dbReference>
<dbReference type="PANTHER" id="PTHR42982:SF8">
    <property type="entry name" value="SEC-INDEPENDENT PROTEIN TRANSLOCASE PROTEIN TATA"/>
    <property type="match status" value="1"/>
</dbReference>
<dbReference type="RefSeq" id="WP_191870079.1">
    <property type="nucleotide sequence ID" value="NZ_BMRU01000056.1"/>
</dbReference>
<dbReference type="Proteomes" id="UP000660554">
    <property type="component" value="Unassembled WGS sequence"/>
</dbReference>
<dbReference type="PANTHER" id="PTHR42982">
    <property type="entry name" value="SEC-INDEPENDENT PROTEIN TRANSLOCASE PROTEIN TATA"/>
    <property type="match status" value="1"/>
</dbReference>
<keyword evidence="5 9" id="KW-0653">Protein transport</keyword>
<organism evidence="11 12">
    <name type="scientific">Streptomyces virginiae</name>
    <name type="common">Streptomyces cinnamonensis</name>
    <dbReference type="NCBI Taxonomy" id="1961"/>
    <lineage>
        <taxon>Bacteria</taxon>
        <taxon>Bacillati</taxon>
        <taxon>Actinomycetota</taxon>
        <taxon>Actinomycetes</taxon>
        <taxon>Kitasatosporales</taxon>
        <taxon>Streptomycetaceae</taxon>
        <taxon>Streptomyces</taxon>
    </lineage>
</organism>
<evidence type="ECO:0000256" key="10">
    <source>
        <dbReference type="SAM" id="MobiDB-lite"/>
    </source>
</evidence>
<evidence type="ECO:0000256" key="3">
    <source>
        <dbReference type="ARBA" id="ARBA00022475"/>
    </source>
</evidence>
<comment type="subunit">
    <text evidence="9">The Tat system comprises two distinct complexes: a TatABC complex, containing multiple copies of TatA, TatB and TatC subunits, and a separate TatA complex, containing only TatA subunits. Substrates initially bind to the TatABC complex, which probably triggers association of the separate TatA complex to form the active translocon.</text>
</comment>
<dbReference type="HAMAP" id="MF_00236">
    <property type="entry name" value="TatA_E"/>
    <property type="match status" value="1"/>
</dbReference>
<comment type="similarity">
    <text evidence="9">Belongs to the TatA/E family.</text>
</comment>
<keyword evidence="8 9" id="KW-0472">Membrane</keyword>
<keyword evidence="2 9" id="KW-0813">Transport</keyword>
<gene>
    <name evidence="9" type="primary">tatA</name>
    <name evidence="11" type="ORF">Scinn_35630</name>
</gene>
<evidence type="ECO:0000256" key="9">
    <source>
        <dbReference type="HAMAP-Rule" id="MF_00236"/>
    </source>
</evidence>
<comment type="subcellular location">
    <subcellularLocation>
        <location evidence="1 9">Cell membrane</location>
        <topology evidence="1 9">Single-pass membrane protein</topology>
    </subcellularLocation>
</comment>
<evidence type="ECO:0000256" key="8">
    <source>
        <dbReference type="ARBA" id="ARBA00023136"/>
    </source>
</evidence>
<dbReference type="Gene3D" id="1.20.5.3310">
    <property type="match status" value="1"/>
</dbReference>
<sequence>MFGISEIAIILIILVLVFGAEKLPELARSMGKSARILKSEARAMKAETAPFETPARQSGAQPSAPVIQDTVTRSHQDGPGATQR</sequence>
<keyword evidence="4 9" id="KW-0812">Transmembrane</keyword>
<keyword evidence="12" id="KW-1185">Reference proteome</keyword>
<comment type="caution">
    <text evidence="11">The sequence shown here is derived from an EMBL/GenBank/DDBJ whole genome shotgun (WGS) entry which is preliminary data.</text>
</comment>
<keyword evidence="3 9" id="KW-1003">Cell membrane</keyword>
<reference evidence="12" key="1">
    <citation type="submission" date="2020-09" db="EMBL/GenBank/DDBJ databases">
        <title>Whole genome shotgun sequence of Streptomyces cinnamonensis NBRC 15873.</title>
        <authorList>
            <person name="Komaki H."/>
            <person name="Tamura T."/>
        </authorList>
    </citation>
    <scope>NUCLEOTIDE SEQUENCE [LARGE SCALE GENOMIC DNA]</scope>
    <source>
        <strain evidence="12">NBRC 15873</strain>
    </source>
</reference>
<dbReference type="Pfam" id="PF02416">
    <property type="entry name" value="TatA_B_E"/>
    <property type="match status" value="1"/>
</dbReference>
<dbReference type="GeneID" id="86952461"/>
<dbReference type="InterPro" id="IPR003369">
    <property type="entry name" value="TatA/B/E"/>
</dbReference>
<accession>A0ABQ3NMV3</accession>